<evidence type="ECO:0000313" key="5">
    <source>
        <dbReference type="Proteomes" id="UP001610063"/>
    </source>
</evidence>
<dbReference type="PANTHER" id="PTHR43479:SF11">
    <property type="entry name" value="ACREF_ENVCD OPERON REPRESSOR-RELATED"/>
    <property type="match status" value="1"/>
</dbReference>
<proteinExistence type="predicted"/>
<dbReference type="InterPro" id="IPR050624">
    <property type="entry name" value="HTH-type_Tx_Regulator"/>
</dbReference>
<dbReference type="EMBL" id="JBIPKE010000015">
    <property type="protein sequence ID" value="MFH6983388.1"/>
    <property type="molecule type" value="Genomic_DNA"/>
</dbReference>
<dbReference type="RefSeq" id="WP_395416963.1">
    <property type="nucleotide sequence ID" value="NZ_JBIPKE010000015.1"/>
</dbReference>
<keyword evidence="5" id="KW-1185">Reference proteome</keyword>
<evidence type="ECO:0000256" key="2">
    <source>
        <dbReference type="PROSITE-ProRule" id="PRU00335"/>
    </source>
</evidence>
<dbReference type="PROSITE" id="PS50977">
    <property type="entry name" value="HTH_TETR_2"/>
    <property type="match status" value="1"/>
</dbReference>
<dbReference type="Proteomes" id="UP001610063">
    <property type="component" value="Unassembled WGS sequence"/>
</dbReference>
<evidence type="ECO:0000313" key="4">
    <source>
        <dbReference type="EMBL" id="MFH6983388.1"/>
    </source>
</evidence>
<keyword evidence="1 2" id="KW-0238">DNA-binding</keyword>
<reference evidence="4 5" key="1">
    <citation type="journal article" date="2013" name="Int. J. Syst. Evol. Microbiol.">
        <title>Marinoscillum luteum sp. nov., isolated from marine sediment.</title>
        <authorList>
            <person name="Cha I.T."/>
            <person name="Park S.J."/>
            <person name="Kim S.J."/>
            <person name="Kim J.G."/>
            <person name="Jung M.Y."/>
            <person name="Shin K.S."/>
            <person name="Kwon K.K."/>
            <person name="Yang S.H."/>
            <person name="Seo Y.S."/>
            <person name="Rhee S.K."/>
        </authorList>
    </citation>
    <scope>NUCLEOTIDE SEQUENCE [LARGE SCALE GENOMIC DNA]</scope>
    <source>
        <strain evidence="4 5">KCTC 23939</strain>
    </source>
</reference>
<dbReference type="InterPro" id="IPR009057">
    <property type="entry name" value="Homeodomain-like_sf"/>
</dbReference>
<accession>A0ABW7N707</accession>
<dbReference type="PANTHER" id="PTHR43479">
    <property type="entry name" value="ACREF/ENVCD OPERON REPRESSOR-RELATED"/>
    <property type="match status" value="1"/>
</dbReference>
<organism evidence="4 5">
    <name type="scientific">Marinoscillum luteum</name>
    <dbReference type="NCBI Taxonomy" id="861051"/>
    <lineage>
        <taxon>Bacteria</taxon>
        <taxon>Pseudomonadati</taxon>
        <taxon>Bacteroidota</taxon>
        <taxon>Cytophagia</taxon>
        <taxon>Cytophagales</taxon>
        <taxon>Reichenbachiellaceae</taxon>
        <taxon>Marinoscillum</taxon>
    </lineage>
</organism>
<dbReference type="Pfam" id="PF00440">
    <property type="entry name" value="TetR_N"/>
    <property type="match status" value="1"/>
</dbReference>
<protein>
    <submittedName>
        <fullName evidence="4">TetR/AcrR family transcriptional regulator</fullName>
    </submittedName>
</protein>
<comment type="caution">
    <text evidence="4">The sequence shown here is derived from an EMBL/GenBank/DDBJ whole genome shotgun (WGS) entry which is preliminary data.</text>
</comment>
<dbReference type="PRINTS" id="PR00455">
    <property type="entry name" value="HTHTETR"/>
</dbReference>
<dbReference type="InterPro" id="IPR001647">
    <property type="entry name" value="HTH_TetR"/>
</dbReference>
<name>A0ABW7N707_9BACT</name>
<dbReference type="Gene3D" id="1.10.10.60">
    <property type="entry name" value="Homeodomain-like"/>
    <property type="match status" value="1"/>
</dbReference>
<evidence type="ECO:0000259" key="3">
    <source>
        <dbReference type="PROSITE" id="PS50977"/>
    </source>
</evidence>
<feature type="DNA-binding region" description="H-T-H motif" evidence="2">
    <location>
        <begin position="30"/>
        <end position="49"/>
    </location>
</feature>
<dbReference type="Gene3D" id="1.10.357.10">
    <property type="entry name" value="Tetracycline Repressor, domain 2"/>
    <property type="match status" value="1"/>
</dbReference>
<dbReference type="SUPFAM" id="SSF46689">
    <property type="entry name" value="Homeodomain-like"/>
    <property type="match status" value="1"/>
</dbReference>
<sequence>MESEKDKNVRDEIVLSAQKLFQQFGLKKTTMDEIAADCEKAKSTLYHYFKSKEEVYEAVVDVELVNLRRHVKVLVDGHKSLNDKIETYFNEFHRELLNKVNIYRIVKQELASNSMKDFYFEKIMKYEISYVTRLLEDGYDSDEFKSVSREDIPWFSETLLAAFLGIVKYSIARGSNFDFQKLEKVTHVLVPKVFS</sequence>
<feature type="domain" description="HTH tetR-type" evidence="3">
    <location>
        <begin position="7"/>
        <end position="67"/>
    </location>
</feature>
<evidence type="ECO:0000256" key="1">
    <source>
        <dbReference type="ARBA" id="ARBA00023125"/>
    </source>
</evidence>
<gene>
    <name evidence="4" type="ORF">ACHKAR_08070</name>
</gene>